<dbReference type="PANTHER" id="PTHR10159:SF519">
    <property type="entry name" value="DUAL SPECIFICITY PROTEIN PHOSPHATASE MPK3"/>
    <property type="match status" value="1"/>
</dbReference>
<protein>
    <recommendedName>
        <fullName evidence="2">protein-tyrosine-phosphatase</fullName>
        <ecNumber evidence="2">3.1.3.48</ecNumber>
    </recommendedName>
</protein>
<proteinExistence type="inferred from homology"/>
<evidence type="ECO:0000256" key="3">
    <source>
        <dbReference type="ARBA" id="ARBA00022801"/>
    </source>
</evidence>
<evidence type="ECO:0000313" key="9">
    <source>
        <dbReference type="Proteomes" id="UP001201812"/>
    </source>
</evidence>
<dbReference type="GO" id="GO:0043409">
    <property type="term" value="P:negative regulation of MAPK cascade"/>
    <property type="evidence" value="ECO:0007669"/>
    <property type="project" value="TreeGrafter"/>
</dbReference>
<dbReference type="EC" id="3.1.3.48" evidence="2"/>
<feature type="region of interest" description="Disordered" evidence="5">
    <location>
        <begin position="343"/>
        <end position="398"/>
    </location>
</feature>
<dbReference type="EMBL" id="JAKKPZ010000013">
    <property type="protein sequence ID" value="KAI1714554.1"/>
    <property type="molecule type" value="Genomic_DNA"/>
</dbReference>
<dbReference type="InterPro" id="IPR003595">
    <property type="entry name" value="Tyr_Pase_cat"/>
</dbReference>
<dbReference type="GO" id="GO:0033550">
    <property type="term" value="F:MAP kinase tyrosine phosphatase activity"/>
    <property type="evidence" value="ECO:0007669"/>
    <property type="project" value="TreeGrafter"/>
</dbReference>
<dbReference type="GO" id="GO:0008330">
    <property type="term" value="F:protein tyrosine/threonine phosphatase activity"/>
    <property type="evidence" value="ECO:0007669"/>
    <property type="project" value="TreeGrafter"/>
</dbReference>
<reference evidence="8" key="1">
    <citation type="submission" date="2022-01" db="EMBL/GenBank/DDBJ databases">
        <title>Genome Sequence Resource for Two Populations of Ditylenchus destructor, the Migratory Endoparasitic Phytonematode.</title>
        <authorList>
            <person name="Zhang H."/>
            <person name="Lin R."/>
            <person name="Xie B."/>
        </authorList>
    </citation>
    <scope>NUCLEOTIDE SEQUENCE</scope>
    <source>
        <strain evidence="8">BazhouSP</strain>
    </source>
</reference>
<evidence type="ECO:0000313" key="8">
    <source>
        <dbReference type="EMBL" id="KAI1714554.1"/>
    </source>
</evidence>
<sequence length="398" mass="43739">MIDQTLVITFICTSGCFYSRTTSPGPCLDTSSNDVAASALVVAGLRGWLNGVTSVRSLIRSLKNVFSLLRLSAPVRLLLISRLVFLLLSETNCKGSKQEQSAMKMEQNSLAARRKFLGDPFSLTIMPTMDLIGDENGQRGIPVDNCRRHPRPSVLFPVRILPHLYLGNDETAKNLNTLKRSNIRYVINVTPNLPNYFAGEPDFHYLRIPVDDSCSPNLAQFFPEAISFIEKAREEHSSVLVHCWAGISRSVTVCLAYLMYALHSTLEDAFDLLLKQNGTIAPNFHFMETLTCWERQLFDRTAGFSSASTSTVTSSASSSTVSSASAICSPPESTFSIGSQEMLAHGEPRPDGSEWTCPSSPNERPSSATSPKSENFTSKRVLHASESSPPADSLFIRK</sequence>
<dbReference type="Proteomes" id="UP001201812">
    <property type="component" value="Unassembled WGS sequence"/>
</dbReference>
<dbReference type="SMART" id="SM00195">
    <property type="entry name" value="DSPc"/>
    <property type="match status" value="1"/>
</dbReference>
<dbReference type="InterPro" id="IPR020422">
    <property type="entry name" value="TYR_PHOSPHATASE_DUAL_dom"/>
</dbReference>
<dbReference type="SMART" id="SM00404">
    <property type="entry name" value="PTPc_motif"/>
    <property type="match status" value="1"/>
</dbReference>
<dbReference type="InterPro" id="IPR000387">
    <property type="entry name" value="Tyr_Pase_dom"/>
</dbReference>
<dbReference type="PRINTS" id="PR01764">
    <property type="entry name" value="MAPKPHPHTASE"/>
</dbReference>
<dbReference type="GO" id="GO:0017017">
    <property type="term" value="F:MAP kinase tyrosine/serine/threonine phosphatase activity"/>
    <property type="evidence" value="ECO:0007669"/>
    <property type="project" value="InterPro"/>
</dbReference>
<name>A0AAD4N5T9_9BILA</name>
<keyword evidence="9" id="KW-1185">Reference proteome</keyword>
<evidence type="ECO:0000256" key="4">
    <source>
        <dbReference type="ARBA" id="ARBA00022912"/>
    </source>
</evidence>
<dbReference type="Pfam" id="PF00782">
    <property type="entry name" value="DSPc"/>
    <property type="match status" value="1"/>
</dbReference>
<feature type="domain" description="Tyrosine-protein phosphatase" evidence="6">
    <location>
        <begin position="156"/>
        <end position="299"/>
    </location>
</feature>
<accession>A0AAD4N5T9</accession>
<dbReference type="AlphaFoldDB" id="A0AAD4N5T9"/>
<dbReference type="InterPro" id="IPR000340">
    <property type="entry name" value="Dual-sp_phosphatase_cat-dom"/>
</dbReference>
<dbReference type="PRINTS" id="PR01908">
    <property type="entry name" value="ADSPHPHTASE"/>
</dbReference>
<gene>
    <name evidence="8" type="ORF">DdX_08655</name>
</gene>
<evidence type="ECO:0000256" key="5">
    <source>
        <dbReference type="SAM" id="MobiDB-lite"/>
    </source>
</evidence>
<evidence type="ECO:0000259" key="7">
    <source>
        <dbReference type="PROSITE" id="PS50056"/>
    </source>
</evidence>
<dbReference type="Gene3D" id="3.90.190.10">
    <property type="entry name" value="Protein tyrosine phosphatase superfamily"/>
    <property type="match status" value="1"/>
</dbReference>
<dbReference type="PANTHER" id="PTHR10159">
    <property type="entry name" value="DUAL SPECIFICITY PROTEIN PHOSPHATASE"/>
    <property type="match status" value="1"/>
</dbReference>
<evidence type="ECO:0000256" key="1">
    <source>
        <dbReference type="ARBA" id="ARBA00008601"/>
    </source>
</evidence>
<dbReference type="PROSITE" id="PS50054">
    <property type="entry name" value="TYR_PHOSPHATASE_DUAL"/>
    <property type="match status" value="1"/>
</dbReference>
<comment type="caution">
    <text evidence="8">The sequence shown here is derived from an EMBL/GenBank/DDBJ whole genome shotgun (WGS) entry which is preliminary data.</text>
</comment>
<feature type="domain" description="Tyrosine specific protein phosphatases" evidence="7">
    <location>
        <begin position="220"/>
        <end position="277"/>
    </location>
</feature>
<organism evidence="8 9">
    <name type="scientific">Ditylenchus destructor</name>
    <dbReference type="NCBI Taxonomy" id="166010"/>
    <lineage>
        <taxon>Eukaryota</taxon>
        <taxon>Metazoa</taxon>
        <taxon>Ecdysozoa</taxon>
        <taxon>Nematoda</taxon>
        <taxon>Chromadorea</taxon>
        <taxon>Rhabditida</taxon>
        <taxon>Tylenchina</taxon>
        <taxon>Tylenchomorpha</taxon>
        <taxon>Sphaerularioidea</taxon>
        <taxon>Anguinidae</taxon>
        <taxon>Anguininae</taxon>
        <taxon>Ditylenchus</taxon>
    </lineage>
</organism>
<feature type="compositionally biased region" description="Polar residues" evidence="5">
    <location>
        <begin position="356"/>
        <end position="378"/>
    </location>
</feature>
<dbReference type="GO" id="GO:0005829">
    <property type="term" value="C:cytosol"/>
    <property type="evidence" value="ECO:0007669"/>
    <property type="project" value="TreeGrafter"/>
</dbReference>
<comment type="similarity">
    <text evidence="1">Belongs to the protein-tyrosine phosphatase family. Non-receptor class dual specificity subfamily.</text>
</comment>
<dbReference type="SUPFAM" id="SSF52799">
    <property type="entry name" value="(Phosphotyrosine protein) phosphatases II"/>
    <property type="match status" value="1"/>
</dbReference>
<dbReference type="InterPro" id="IPR029021">
    <property type="entry name" value="Prot-tyrosine_phosphatase-like"/>
</dbReference>
<evidence type="ECO:0000259" key="6">
    <source>
        <dbReference type="PROSITE" id="PS50054"/>
    </source>
</evidence>
<keyword evidence="4" id="KW-0904">Protein phosphatase</keyword>
<evidence type="ECO:0000256" key="2">
    <source>
        <dbReference type="ARBA" id="ARBA00013064"/>
    </source>
</evidence>
<keyword evidence="3" id="KW-0378">Hydrolase</keyword>
<dbReference type="PROSITE" id="PS50056">
    <property type="entry name" value="TYR_PHOSPHATASE_2"/>
    <property type="match status" value="1"/>
</dbReference>
<dbReference type="InterPro" id="IPR008343">
    <property type="entry name" value="MKP"/>
</dbReference>